<sequence length="687" mass="77445">MPHAALRVLLRSPPSLLELLFFGPVDARTLDLLSSTTTQCLKRFLEKEIEIERKQIQSPIVVSILRFNLSHSPRLDLLDLWNILHVHWLDAIELEGWKVSSISMREGNSEAHKNEDRGALHLSSSALLQKACLPAAYEECILEEGEDKLETSVKQEVQEDSRASGLPLPKVVEQLVKEGTSLQWNSSSGTFVVVDGERFEERFKQLRKVRQKQKEGSRERPFSRMHNFYVLEFGDRWAKTGSIFRPKSPEFVPKIERWGDGESQPAKKHFNGTMQQHCQTMHDCGVQLLAELMLRSRKDQGNKRDRSDQYKVDDTKAAKQAKVEDKPVEEEKPVEAPKKPAEAPQKPVEDASAQAQDTAAKAPPKKKRPDPKDYMFSKLKGQTCIKVPGTINGQMFIIEDCEDCDIYVCDHLAQVQIDYCKGCRIFVGPTESSIFIRNCEDCKCIFACQQYRSRECKNCDTLLFASTAPVVEESVNMRFGCFRFFYADLARQFTASNLSVFDNKWSEIYDFTPKDGNWSFLPFDVKSTDLLKPLSSLGSFVSEEEDKAHSDVEVVPLTAGNRKQDYASMARAFVLIMPSAVEEGGAILAKMEGKQVLMQTKQMKLDARKAKELMLKSGEPAKLNELVNKPCVGVEVASADAPGDIAEVLQEEKHAGKVYVSGSSEAASYEVTLFFDQWRDFAGASLH</sequence>
<dbReference type="InterPro" id="IPR036850">
    <property type="entry name" value="NDK-like_dom_sf"/>
</dbReference>
<dbReference type="PROSITE" id="PS51374">
    <property type="entry name" value="NDPK_LIKE"/>
    <property type="match status" value="1"/>
</dbReference>
<dbReference type="PROSITE" id="PS51329">
    <property type="entry name" value="C_CAP_COFACTOR_C"/>
    <property type="match status" value="1"/>
</dbReference>
<dbReference type="RefSeq" id="XP_005826443.1">
    <property type="nucleotide sequence ID" value="XM_005826386.1"/>
</dbReference>
<dbReference type="GO" id="GO:1990075">
    <property type="term" value="C:periciliary membrane compartment"/>
    <property type="evidence" value="ECO:0007669"/>
    <property type="project" value="TreeGrafter"/>
</dbReference>
<comment type="subcellular location">
    <subcellularLocation>
        <location evidence="1">Cell membrane</location>
        <topology evidence="1">Lipid-anchor</topology>
        <orientation evidence="1">Cytoplasmic side</orientation>
    </subcellularLocation>
</comment>
<evidence type="ECO:0000259" key="14">
    <source>
        <dbReference type="PROSITE" id="PS51329"/>
    </source>
</evidence>
<dbReference type="EMBL" id="JH993039">
    <property type="protein sequence ID" value="EKX39463.1"/>
    <property type="molecule type" value="Genomic_DNA"/>
</dbReference>
<dbReference type="HOGENOM" id="CLU_400882_0_0_1"/>
<dbReference type="GO" id="GO:0005096">
    <property type="term" value="F:GTPase activator activity"/>
    <property type="evidence" value="ECO:0007669"/>
    <property type="project" value="UniProtKB-KW"/>
</dbReference>
<dbReference type="eggNOG" id="KOG2512">
    <property type="taxonomic scope" value="Eukaryota"/>
</dbReference>
<feature type="region of interest" description="Disordered" evidence="13">
    <location>
        <begin position="298"/>
        <end position="372"/>
    </location>
</feature>
<dbReference type="OrthoDB" id="194775at2759"/>
<dbReference type="InterPro" id="IPR039093">
    <property type="entry name" value="XRP2"/>
</dbReference>
<dbReference type="GO" id="GO:0005525">
    <property type="term" value="F:GTP binding"/>
    <property type="evidence" value="ECO:0007669"/>
    <property type="project" value="UniProtKB-KW"/>
</dbReference>
<dbReference type="PaxDb" id="55529-EKX39463"/>
<dbReference type="Pfam" id="PF07986">
    <property type="entry name" value="TBCC"/>
    <property type="match status" value="1"/>
</dbReference>
<evidence type="ECO:0000256" key="10">
    <source>
        <dbReference type="ARBA" id="ARBA00023139"/>
    </source>
</evidence>
<name>L1ITA4_GUITC</name>
<dbReference type="InterPro" id="IPR036223">
    <property type="entry name" value="CAP_C_sf"/>
</dbReference>
<evidence type="ECO:0000256" key="1">
    <source>
        <dbReference type="ARBA" id="ARBA00004342"/>
    </source>
</evidence>
<evidence type="ECO:0000256" key="3">
    <source>
        <dbReference type="ARBA" id="ARBA00015771"/>
    </source>
</evidence>
<protein>
    <recommendedName>
        <fullName evidence="3">Protein XRP2</fullName>
    </recommendedName>
</protein>
<evidence type="ECO:0000256" key="11">
    <source>
        <dbReference type="ARBA" id="ARBA00023288"/>
    </source>
</evidence>
<dbReference type="GO" id="GO:0006892">
    <property type="term" value="P:post-Golgi vesicle-mediated transport"/>
    <property type="evidence" value="ECO:0007669"/>
    <property type="project" value="TreeGrafter"/>
</dbReference>
<keyword evidence="11" id="KW-0449">Lipoprotein</keyword>
<evidence type="ECO:0000256" key="8">
    <source>
        <dbReference type="ARBA" id="ARBA00023134"/>
    </source>
</evidence>
<dbReference type="GeneID" id="17296180"/>
<proteinExistence type="inferred from homology"/>
<comment type="similarity">
    <text evidence="2">Belongs to the TBCC family.</text>
</comment>
<evidence type="ECO:0000256" key="13">
    <source>
        <dbReference type="SAM" id="MobiDB-lite"/>
    </source>
</evidence>
<feature type="compositionally biased region" description="Low complexity" evidence="13">
    <location>
        <begin position="342"/>
        <end position="362"/>
    </location>
</feature>
<comment type="caution">
    <text evidence="12">Lacks conserved residue(s) required for the propagation of feature annotation.</text>
</comment>
<dbReference type="Gene3D" id="3.30.70.141">
    <property type="entry name" value="Nucleoside diphosphate kinase-like domain"/>
    <property type="match status" value="1"/>
</dbReference>
<dbReference type="SMART" id="SM00673">
    <property type="entry name" value="CARP"/>
    <property type="match status" value="2"/>
</dbReference>
<keyword evidence="9" id="KW-0472">Membrane</keyword>
<evidence type="ECO:0000256" key="7">
    <source>
        <dbReference type="ARBA" id="ARBA00022741"/>
    </source>
</evidence>
<keyword evidence="5" id="KW-1003">Cell membrane</keyword>
<dbReference type="PANTHER" id="PTHR15440:SF0">
    <property type="entry name" value="PROTEIN XRP2"/>
    <property type="match status" value="1"/>
</dbReference>
<dbReference type="Gene3D" id="2.160.20.70">
    <property type="match status" value="1"/>
</dbReference>
<keyword evidence="4" id="KW-0343">GTPase activation</keyword>
<evidence type="ECO:0000313" key="15">
    <source>
        <dbReference type="EMBL" id="EKX39463.1"/>
    </source>
</evidence>
<dbReference type="InterPro" id="IPR012945">
    <property type="entry name" value="Tubulin-bd_cofactor_C_dom"/>
</dbReference>
<evidence type="ECO:0000256" key="4">
    <source>
        <dbReference type="ARBA" id="ARBA00022468"/>
    </source>
</evidence>
<evidence type="ECO:0000256" key="12">
    <source>
        <dbReference type="PROSITE-ProRule" id="PRU00706"/>
    </source>
</evidence>
<dbReference type="AlphaFoldDB" id="L1ITA4"/>
<accession>L1ITA4</accession>
<gene>
    <name evidence="15" type="ORF">GUITHDRAFT_114425</name>
</gene>
<dbReference type="PANTHER" id="PTHR15440">
    <property type="entry name" value="XRP2 PROTEIN"/>
    <property type="match status" value="1"/>
</dbReference>
<dbReference type="SUPFAM" id="SSF54919">
    <property type="entry name" value="Nucleoside diphosphate kinase, NDK"/>
    <property type="match status" value="1"/>
</dbReference>
<evidence type="ECO:0000256" key="6">
    <source>
        <dbReference type="ARBA" id="ARBA00022707"/>
    </source>
</evidence>
<dbReference type="InterPro" id="IPR017901">
    <property type="entry name" value="C-CAP_CF_C-like"/>
</dbReference>
<organism evidence="15">
    <name type="scientific">Guillardia theta (strain CCMP2712)</name>
    <name type="common">Cryptophyte</name>
    <dbReference type="NCBI Taxonomy" id="905079"/>
    <lineage>
        <taxon>Eukaryota</taxon>
        <taxon>Cryptophyceae</taxon>
        <taxon>Pyrenomonadales</taxon>
        <taxon>Geminigeraceae</taxon>
        <taxon>Guillardia</taxon>
    </lineage>
</organism>
<dbReference type="KEGG" id="gtt:GUITHDRAFT_114425"/>
<dbReference type="SUPFAM" id="SSF69340">
    <property type="entry name" value="C-terminal domain of adenylylcyclase associated protein"/>
    <property type="match status" value="1"/>
</dbReference>
<evidence type="ECO:0000256" key="5">
    <source>
        <dbReference type="ARBA" id="ARBA00022475"/>
    </source>
</evidence>
<evidence type="ECO:0000313" key="17">
    <source>
        <dbReference type="Proteomes" id="UP000011087"/>
    </source>
</evidence>
<evidence type="ECO:0000256" key="9">
    <source>
        <dbReference type="ARBA" id="ARBA00023136"/>
    </source>
</evidence>
<evidence type="ECO:0000256" key="2">
    <source>
        <dbReference type="ARBA" id="ARBA00008848"/>
    </source>
</evidence>
<dbReference type="Proteomes" id="UP000011087">
    <property type="component" value="Unassembled WGS sequence"/>
</dbReference>
<reference evidence="15 17" key="1">
    <citation type="journal article" date="2012" name="Nature">
        <title>Algal genomes reveal evolutionary mosaicism and the fate of nucleomorphs.</title>
        <authorList>
            <consortium name="DOE Joint Genome Institute"/>
            <person name="Curtis B.A."/>
            <person name="Tanifuji G."/>
            <person name="Burki F."/>
            <person name="Gruber A."/>
            <person name="Irimia M."/>
            <person name="Maruyama S."/>
            <person name="Arias M.C."/>
            <person name="Ball S.G."/>
            <person name="Gile G.H."/>
            <person name="Hirakawa Y."/>
            <person name="Hopkins J.F."/>
            <person name="Kuo A."/>
            <person name="Rensing S.A."/>
            <person name="Schmutz J."/>
            <person name="Symeonidi A."/>
            <person name="Elias M."/>
            <person name="Eveleigh R.J."/>
            <person name="Herman E.K."/>
            <person name="Klute M.J."/>
            <person name="Nakayama T."/>
            <person name="Obornik M."/>
            <person name="Reyes-Prieto A."/>
            <person name="Armbrust E.V."/>
            <person name="Aves S.J."/>
            <person name="Beiko R.G."/>
            <person name="Coutinho P."/>
            <person name="Dacks J.B."/>
            <person name="Durnford D.G."/>
            <person name="Fast N.M."/>
            <person name="Green B.R."/>
            <person name="Grisdale C.J."/>
            <person name="Hempel F."/>
            <person name="Henrissat B."/>
            <person name="Hoppner M.P."/>
            <person name="Ishida K."/>
            <person name="Kim E."/>
            <person name="Koreny L."/>
            <person name="Kroth P.G."/>
            <person name="Liu Y."/>
            <person name="Malik S.B."/>
            <person name="Maier U.G."/>
            <person name="McRose D."/>
            <person name="Mock T."/>
            <person name="Neilson J.A."/>
            <person name="Onodera N.T."/>
            <person name="Poole A.M."/>
            <person name="Pritham E.J."/>
            <person name="Richards T.A."/>
            <person name="Rocap G."/>
            <person name="Roy S.W."/>
            <person name="Sarai C."/>
            <person name="Schaack S."/>
            <person name="Shirato S."/>
            <person name="Slamovits C.H."/>
            <person name="Spencer D.F."/>
            <person name="Suzuki S."/>
            <person name="Worden A.Z."/>
            <person name="Zauner S."/>
            <person name="Barry K."/>
            <person name="Bell C."/>
            <person name="Bharti A.K."/>
            <person name="Crow J.A."/>
            <person name="Grimwood J."/>
            <person name="Kramer R."/>
            <person name="Lindquist E."/>
            <person name="Lucas S."/>
            <person name="Salamov A."/>
            <person name="McFadden G.I."/>
            <person name="Lane C.E."/>
            <person name="Keeling P.J."/>
            <person name="Gray M.W."/>
            <person name="Grigoriev I.V."/>
            <person name="Archibald J.M."/>
        </authorList>
    </citation>
    <scope>NUCLEOTIDE SEQUENCE</scope>
    <source>
        <strain evidence="15 17">CCMP2712</strain>
    </source>
</reference>
<keyword evidence="6" id="KW-0519">Myristate</keyword>
<comment type="similarity">
    <text evidence="12">Belongs to the NDK family.</text>
</comment>
<keyword evidence="17" id="KW-1185">Reference proteome</keyword>
<feature type="domain" description="C-CAP/cofactor C-like" evidence="14">
    <location>
        <begin position="363"/>
        <end position="513"/>
    </location>
</feature>
<keyword evidence="8" id="KW-0342">GTP-binding</keyword>
<dbReference type="STRING" id="905079.L1ITA4"/>
<evidence type="ECO:0000313" key="16">
    <source>
        <dbReference type="EnsemblProtists" id="EKX39463"/>
    </source>
</evidence>
<reference evidence="17" key="2">
    <citation type="submission" date="2012-11" db="EMBL/GenBank/DDBJ databases">
        <authorList>
            <person name="Kuo A."/>
            <person name="Curtis B.A."/>
            <person name="Tanifuji G."/>
            <person name="Burki F."/>
            <person name="Gruber A."/>
            <person name="Irimia M."/>
            <person name="Maruyama S."/>
            <person name="Arias M.C."/>
            <person name="Ball S.G."/>
            <person name="Gile G.H."/>
            <person name="Hirakawa Y."/>
            <person name="Hopkins J.F."/>
            <person name="Rensing S.A."/>
            <person name="Schmutz J."/>
            <person name="Symeonidi A."/>
            <person name="Elias M."/>
            <person name="Eveleigh R.J."/>
            <person name="Herman E.K."/>
            <person name="Klute M.J."/>
            <person name="Nakayama T."/>
            <person name="Obornik M."/>
            <person name="Reyes-Prieto A."/>
            <person name="Armbrust E.V."/>
            <person name="Aves S.J."/>
            <person name="Beiko R.G."/>
            <person name="Coutinho P."/>
            <person name="Dacks J.B."/>
            <person name="Durnford D.G."/>
            <person name="Fast N.M."/>
            <person name="Green B.R."/>
            <person name="Grisdale C."/>
            <person name="Hempe F."/>
            <person name="Henrissat B."/>
            <person name="Hoppner M.P."/>
            <person name="Ishida K.-I."/>
            <person name="Kim E."/>
            <person name="Koreny L."/>
            <person name="Kroth P.G."/>
            <person name="Liu Y."/>
            <person name="Malik S.-B."/>
            <person name="Maier U.G."/>
            <person name="McRose D."/>
            <person name="Mock T."/>
            <person name="Neilson J.A."/>
            <person name="Onodera N.T."/>
            <person name="Poole A.M."/>
            <person name="Pritham E.J."/>
            <person name="Richards T.A."/>
            <person name="Rocap G."/>
            <person name="Roy S.W."/>
            <person name="Sarai C."/>
            <person name="Schaack S."/>
            <person name="Shirato S."/>
            <person name="Slamovits C.H."/>
            <person name="Spencer D.F."/>
            <person name="Suzuki S."/>
            <person name="Worden A.Z."/>
            <person name="Zauner S."/>
            <person name="Barry K."/>
            <person name="Bell C."/>
            <person name="Bharti A.K."/>
            <person name="Crow J.A."/>
            <person name="Grimwood J."/>
            <person name="Kramer R."/>
            <person name="Lindquist E."/>
            <person name="Lucas S."/>
            <person name="Salamov A."/>
            <person name="McFadden G.I."/>
            <person name="Lane C.E."/>
            <person name="Keeling P.J."/>
            <person name="Gray M.W."/>
            <person name="Grigoriev I.V."/>
            <person name="Archibald J.M."/>
        </authorList>
    </citation>
    <scope>NUCLEOTIDE SEQUENCE</scope>
    <source>
        <strain evidence="17">CCMP2712</strain>
    </source>
</reference>
<dbReference type="EnsemblProtists" id="EKX39463">
    <property type="protein sequence ID" value="EKX39463"/>
    <property type="gene ID" value="GUITHDRAFT_114425"/>
</dbReference>
<dbReference type="InterPro" id="IPR006599">
    <property type="entry name" value="CARP_motif"/>
</dbReference>
<keyword evidence="7" id="KW-0547">Nucleotide-binding</keyword>
<dbReference type="GO" id="GO:0005929">
    <property type="term" value="C:cilium"/>
    <property type="evidence" value="ECO:0007669"/>
    <property type="project" value="TreeGrafter"/>
</dbReference>
<reference evidence="16" key="3">
    <citation type="submission" date="2016-03" db="UniProtKB">
        <authorList>
            <consortium name="EnsemblProtists"/>
        </authorList>
    </citation>
    <scope>IDENTIFICATION</scope>
</reference>
<feature type="compositionally biased region" description="Basic and acidic residues" evidence="13">
    <location>
        <begin position="298"/>
        <end position="341"/>
    </location>
</feature>
<dbReference type="InterPro" id="IPR016098">
    <property type="entry name" value="CAP/MinC_C"/>
</dbReference>
<keyword evidence="10" id="KW-0564">Palmitate</keyword>